<organism evidence="14 15">
    <name type="scientific">Mycena citricolor</name>
    <dbReference type="NCBI Taxonomy" id="2018698"/>
    <lineage>
        <taxon>Eukaryota</taxon>
        <taxon>Fungi</taxon>
        <taxon>Dikarya</taxon>
        <taxon>Basidiomycota</taxon>
        <taxon>Agaricomycotina</taxon>
        <taxon>Agaricomycetes</taxon>
        <taxon>Agaricomycetidae</taxon>
        <taxon>Agaricales</taxon>
        <taxon>Marasmiineae</taxon>
        <taxon>Mycenaceae</taxon>
        <taxon>Mycena</taxon>
    </lineage>
</organism>
<comment type="activity regulation">
    <text evidence="11">Ubiquitination of histone H2B to form H2BK123ub1 is required for efficient DOT1 methyltransferase activity on histone H3.</text>
</comment>
<dbReference type="SUPFAM" id="SSF53335">
    <property type="entry name" value="S-adenosyl-L-methionine-dependent methyltransferases"/>
    <property type="match status" value="1"/>
</dbReference>
<dbReference type="GO" id="GO:0032259">
    <property type="term" value="P:methylation"/>
    <property type="evidence" value="ECO:0007669"/>
    <property type="project" value="UniProtKB-KW"/>
</dbReference>
<comment type="miscellaneous">
    <text evidence="11">In contrast to other lysine histone methyltransferases, it does not contain a SET domain, suggesting the existence of another mechanism for methylation of lysine residues of histones.</text>
</comment>
<evidence type="ECO:0000256" key="1">
    <source>
        <dbReference type="ARBA" id="ARBA00004123"/>
    </source>
</evidence>
<feature type="compositionally biased region" description="Low complexity" evidence="12">
    <location>
        <begin position="48"/>
        <end position="69"/>
    </location>
</feature>
<dbReference type="EMBL" id="CAVNYO010000440">
    <property type="protein sequence ID" value="CAK5279837.1"/>
    <property type="molecule type" value="Genomic_DNA"/>
</dbReference>
<dbReference type="InterPro" id="IPR030445">
    <property type="entry name" value="H3-K79_meTrfase"/>
</dbReference>
<dbReference type="PANTHER" id="PTHR21451">
    <property type="entry name" value="HISTONE H3 METHYLTRANSFERASE"/>
    <property type="match status" value="1"/>
</dbReference>
<dbReference type="EC" id="2.1.1.360" evidence="2 11"/>
<dbReference type="PROSITE" id="PS51569">
    <property type="entry name" value="DOT1"/>
    <property type="match status" value="1"/>
</dbReference>
<protein>
    <recommendedName>
        <fullName evidence="3 11">Histone-lysine N-methyltransferase, H3 lysine-79 specific</fullName>
        <ecNumber evidence="2 11">2.1.1.360</ecNumber>
    </recommendedName>
    <alternativeName>
        <fullName evidence="9 11">Histone H3-K79 methyltransferase</fullName>
    </alternativeName>
</protein>
<evidence type="ECO:0000256" key="2">
    <source>
        <dbReference type="ARBA" id="ARBA00012190"/>
    </source>
</evidence>
<evidence type="ECO:0000256" key="5">
    <source>
        <dbReference type="ARBA" id="ARBA00022679"/>
    </source>
</evidence>
<dbReference type="CDD" id="cd02440">
    <property type="entry name" value="AdoMet_MTases"/>
    <property type="match status" value="1"/>
</dbReference>
<evidence type="ECO:0000256" key="8">
    <source>
        <dbReference type="ARBA" id="ARBA00023242"/>
    </source>
</evidence>
<reference evidence="14" key="1">
    <citation type="submission" date="2023-11" db="EMBL/GenBank/DDBJ databases">
        <authorList>
            <person name="De Vega J J."/>
            <person name="De Vega J J."/>
        </authorList>
    </citation>
    <scope>NUCLEOTIDE SEQUENCE</scope>
</reference>
<evidence type="ECO:0000256" key="7">
    <source>
        <dbReference type="ARBA" id="ARBA00022853"/>
    </source>
</evidence>
<evidence type="ECO:0000259" key="13">
    <source>
        <dbReference type="PROSITE" id="PS51569"/>
    </source>
</evidence>
<name>A0AAD2Q6M3_9AGAR</name>
<evidence type="ECO:0000313" key="14">
    <source>
        <dbReference type="EMBL" id="CAK5279837.1"/>
    </source>
</evidence>
<feature type="region of interest" description="Disordered" evidence="12">
    <location>
        <begin position="286"/>
        <end position="314"/>
    </location>
</feature>
<evidence type="ECO:0000256" key="3">
    <source>
        <dbReference type="ARBA" id="ARBA00020987"/>
    </source>
</evidence>
<dbReference type="GO" id="GO:0140956">
    <property type="term" value="F:histone H3K79 trimethyltransferase activity"/>
    <property type="evidence" value="ECO:0007669"/>
    <property type="project" value="UniProtKB-EC"/>
</dbReference>
<sequence>MTFTSSPPSTMLCATTDHSFFSSPPRHATHTLPCPPHVRTRVVKRVVASPTPSTSSPARASKSTPASPLSTPPTSSPISSPTRKRKSPAADAAAAPDAPPGAHAEPAAAVPRQVKKLRGDKEKPRRRAVPPAKAARRAASENTSARSTPEPIYRSARSRSGSYFSVETGLAPQRRSWSAEADAGDDPHHFSSEDAVALLLRTYCGYFKNPDDLADTSFKPHPTNYPVVELEYPNSNAAERYSMLQSMHKDHYNPIMDVEQSLYMIVDRYLTPSQQKLFGPVPKGSHFTWEESPSPIPSTSSDVSDDEDHPMLETAPGRLPLLRQVQRAIHMRNGPMFLQAFHDINKILRRFKYPALPRTNSLMQMVTKWTDAGLPKQVLMRVIEENYQRSVGPHVQKLKHYEAFSSAVYGELLPSLVYDIVVATGLKENSLFLDLGSGVGNVVAQASLQSGCRSYGIELNPTPAKVARDMAEHFRVRCRMWGLRLGEIELEEGDMLKSARVNELISQADVVLVDNKVFEQSLNEQLRPKFLDLKEGAYVVSLAPFVPSVNARLTERNASAFRLVDDISAIFDVTEMEYRSGSVSWGNSGGTYYIHRVDREGYAEILKRFESSRGGARPARRRA</sequence>
<dbReference type="FunFam" id="3.40.50.150:FF:000033">
    <property type="entry name" value="Histone-lysine N-methyltransferase, H3 lysine-79 specific"/>
    <property type="match status" value="1"/>
</dbReference>
<keyword evidence="4 11" id="KW-0489">Methyltransferase</keyword>
<comment type="similarity">
    <text evidence="11">Belongs to the class I-like SAM-binding methyltransferase superfamily. DOT1 family.</text>
</comment>
<evidence type="ECO:0000256" key="4">
    <source>
        <dbReference type="ARBA" id="ARBA00022603"/>
    </source>
</evidence>
<keyword evidence="7 11" id="KW-0156">Chromatin regulator</keyword>
<comment type="catalytic activity">
    <reaction evidence="10 11">
        <text>L-lysyl(79)-[histone H3] + 3 S-adenosyl-L-methionine = N(6),N(6),N(6)-trimethyl-L-lysyl(79)-[histone H3] + 3 S-adenosyl-L-homocysteine + 3 H(+)</text>
        <dbReference type="Rhea" id="RHEA:60328"/>
        <dbReference type="Rhea" id="RHEA-COMP:15549"/>
        <dbReference type="Rhea" id="RHEA-COMP:15552"/>
        <dbReference type="ChEBI" id="CHEBI:15378"/>
        <dbReference type="ChEBI" id="CHEBI:29969"/>
        <dbReference type="ChEBI" id="CHEBI:57856"/>
        <dbReference type="ChEBI" id="CHEBI:59789"/>
        <dbReference type="ChEBI" id="CHEBI:61961"/>
        <dbReference type="EC" id="2.1.1.360"/>
    </reaction>
</comment>
<keyword evidence="6 11" id="KW-0949">S-adenosyl-L-methionine</keyword>
<dbReference type="InterPro" id="IPR029063">
    <property type="entry name" value="SAM-dependent_MTases_sf"/>
</dbReference>
<evidence type="ECO:0000256" key="11">
    <source>
        <dbReference type="RuleBase" id="RU271113"/>
    </source>
</evidence>
<comment type="subcellular location">
    <subcellularLocation>
        <location evidence="1 11">Nucleus</location>
    </subcellularLocation>
</comment>
<comment type="caution">
    <text evidence="14">The sequence shown here is derived from an EMBL/GenBank/DDBJ whole genome shotgun (WGS) entry which is preliminary data.</text>
</comment>
<dbReference type="InterPro" id="IPR025789">
    <property type="entry name" value="DOT1_dom"/>
</dbReference>
<keyword evidence="8 11" id="KW-0539">Nucleus</keyword>
<dbReference type="AlphaFoldDB" id="A0AAD2Q6M3"/>
<feature type="compositionally biased region" description="Low complexity" evidence="12">
    <location>
        <begin position="89"/>
        <end position="111"/>
    </location>
</feature>
<keyword evidence="15" id="KW-1185">Reference proteome</keyword>
<evidence type="ECO:0000256" key="10">
    <source>
        <dbReference type="ARBA" id="ARBA00047770"/>
    </source>
</evidence>
<evidence type="ECO:0000256" key="12">
    <source>
        <dbReference type="SAM" id="MobiDB-lite"/>
    </source>
</evidence>
<dbReference type="GO" id="GO:0000077">
    <property type="term" value="P:DNA damage checkpoint signaling"/>
    <property type="evidence" value="ECO:0007669"/>
    <property type="project" value="TreeGrafter"/>
</dbReference>
<feature type="region of interest" description="Disordered" evidence="12">
    <location>
        <begin position="45"/>
        <end position="167"/>
    </location>
</feature>
<dbReference type="Gene3D" id="3.40.50.150">
    <property type="entry name" value="Vaccinia Virus protein VP39"/>
    <property type="match status" value="1"/>
</dbReference>
<feature type="domain" description="DOT1" evidence="13">
    <location>
        <begin position="273"/>
        <end position="610"/>
    </location>
</feature>
<accession>A0AAD2Q6M3</accession>
<proteinExistence type="inferred from homology"/>
<comment type="function">
    <text evidence="11">Histone methyltransferase that specifically trimethylates histone H3 to form H3K79me3. This methylation is required for telomere silencing and for the pachytene checkpoint during the meiotic cell cycle by allowing the recruitment of RAD9 to double strand breaks. Nucleosomes are preferred as substrate compared to free histone.</text>
</comment>
<evidence type="ECO:0000256" key="9">
    <source>
        <dbReference type="ARBA" id="ARBA00029821"/>
    </source>
</evidence>
<dbReference type="Pfam" id="PF08123">
    <property type="entry name" value="DOT1"/>
    <property type="match status" value="1"/>
</dbReference>
<dbReference type="GO" id="GO:0006281">
    <property type="term" value="P:DNA repair"/>
    <property type="evidence" value="ECO:0007669"/>
    <property type="project" value="TreeGrafter"/>
</dbReference>
<dbReference type="GO" id="GO:0005634">
    <property type="term" value="C:nucleus"/>
    <property type="evidence" value="ECO:0007669"/>
    <property type="project" value="UniProtKB-SubCell"/>
</dbReference>
<evidence type="ECO:0000313" key="15">
    <source>
        <dbReference type="Proteomes" id="UP001295794"/>
    </source>
</evidence>
<dbReference type="Proteomes" id="UP001295794">
    <property type="component" value="Unassembled WGS sequence"/>
</dbReference>
<gene>
    <name evidence="14" type="ORF">MYCIT1_LOCUS30121</name>
</gene>
<dbReference type="PANTHER" id="PTHR21451:SF0">
    <property type="entry name" value="HISTONE-LYSINE N-METHYLTRANSFERASE, H3 LYSINE-79 SPECIFIC"/>
    <property type="match status" value="1"/>
</dbReference>
<evidence type="ECO:0000256" key="6">
    <source>
        <dbReference type="ARBA" id="ARBA00022691"/>
    </source>
</evidence>
<keyword evidence="5 11" id="KW-0808">Transferase</keyword>